<dbReference type="SMART" id="SM00448">
    <property type="entry name" value="REC"/>
    <property type="match status" value="1"/>
</dbReference>
<dbReference type="PROSITE" id="PS50110">
    <property type="entry name" value="RESPONSE_REGULATORY"/>
    <property type="match status" value="1"/>
</dbReference>
<evidence type="ECO:0000256" key="2">
    <source>
        <dbReference type="PROSITE-ProRule" id="PRU00169"/>
    </source>
</evidence>
<dbReference type="AlphaFoldDB" id="A0A291M3H9"/>
<evidence type="ECO:0000313" key="4">
    <source>
        <dbReference type="EMBL" id="ATI43489.1"/>
    </source>
</evidence>
<dbReference type="Pfam" id="PF00072">
    <property type="entry name" value="Response_reg"/>
    <property type="match status" value="1"/>
</dbReference>
<feature type="modified residue" description="4-aspartylphosphate" evidence="2">
    <location>
        <position position="154"/>
    </location>
</feature>
<dbReference type="SUPFAM" id="SSF52172">
    <property type="entry name" value="CheY-like"/>
    <property type="match status" value="1"/>
</dbReference>
<dbReference type="InterPro" id="IPR011006">
    <property type="entry name" value="CheY-like_superfamily"/>
</dbReference>
<dbReference type="KEGG" id="cmag:CBW24_14750"/>
<evidence type="ECO:0000256" key="1">
    <source>
        <dbReference type="ARBA" id="ARBA00022553"/>
    </source>
</evidence>
<dbReference type="PANTHER" id="PTHR44591">
    <property type="entry name" value="STRESS RESPONSE REGULATOR PROTEIN 1"/>
    <property type="match status" value="1"/>
</dbReference>
<reference evidence="4 5" key="1">
    <citation type="submission" date="2017-05" db="EMBL/GenBank/DDBJ databases">
        <title>Comparative genomic and metabolic analysis of manganese-oxidizing mechanisms in Celeribater manganoxidans DY25T: its adaption to the environment of polymetallic nodule.</title>
        <authorList>
            <person name="Wang X."/>
        </authorList>
    </citation>
    <scope>NUCLEOTIDE SEQUENCE [LARGE SCALE GENOMIC DNA]</scope>
    <source>
        <strain evidence="4 5">DY25</strain>
    </source>
</reference>
<keyword evidence="1 2" id="KW-0597">Phosphoprotein</keyword>
<feature type="domain" description="Response regulatory" evidence="3">
    <location>
        <begin position="105"/>
        <end position="237"/>
    </location>
</feature>
<dbReference type="InterPro" id="IPR050595">
    <property type="entry name" value="Bact_response_regulator"/>
</dbReference>
<evidence type="ECO:0000313" key="5">
    <source>
        <dbReference type="Proteomes" id="UP000219050"/>
    </source>
</evidence>
<protein>
    <recommendedName>
        <fullName evidence="3">Response regulatory domain-containing protein</fullName>
    </recommendedName>
</protein>
<keyword evidence="5" id="KW-1185">Reference proteome</keyword>
<dbReference type="Gene3D" id="3.40.50.2300">
    <property type="match status" value="1"/>
</dbReference>
<evidence type="ECO:0000259" key="3">
    <source>
        <dbReference type="PROSITE" id="PS50110"/>
    </source>
</evidence>
<dbReference type="GO" id="GO:0000160">
    <property type="term" value="P:phosphorelay signal transduction system"/>
    <property type="evidence" value="ECO:0007669"/>
    <property type="project" value="InterPro"/>
</dbReference>
<gene>
    <name evidence="4" type="ORF">CBW24_14750</name>
</gene>
<dbReference type="InterPro" id="IPR001789">
    <property type="entry name" value="Sig_transdc_resp-reg_receiver"/>
</dbReference>
<name>A0A291M3H9_9RHOB</name>
<accession>A0A291M3H9</accession>
<proteinExistence type="predicted"/>
<organism evidence="4 5">
    <name type="scientific">Pacificitalea manganoxidans</name>
    <dbReference type="NCBI Taxonomy" id="1411902"/>
    <lineage>
        <taxon>Bacteria</taxon>
        <taxon>Pseudomonadati</taxon>
        <taxon>Pseudomonadota</taxon>
        <taxon>Alphaproteobacteria</taxon>
        <taxon>Rhodobacterales</taxon>
        <taxon>Paracoccaceae</taxon>
        <taxon>Pacificitalea</taxon>
    </lineage>
</organism>
<dbReference type="PANTHER" id="PTHR44591:SF23">
    <property type="entry name" value="CHEY SUBFAMILY"/>
    <property type="match status" value="1"/>
</dbReference>
<sequence>MPGRGGGEPRGAECAVTDFACQRRIFRRRHRHVLRIGKVDPRGGVRKVRFGGHSPDLGALGAVAKGTEPLRSRARRREKAFNLGWLRVIYPHSHACRIGRVDLVHIVLMEDEPEQGQLLQTMIEAAGHRVSLCLNGEEALHALASDGPDLLVTDLYVMRDGSVQRDGGVLLISRVRRGVSWMGQRLNPRLPIIAISGGGAIPGGFSPLQLAKQVGADLCLPKPIDVGELLTAVQELTST</sequence>
<dbReference type="Proteomes" id="UP000219050">
    <property type="component" value="Chromosome"/>
</dbReference>
<dbReference type="CDD" id="cd00156">
    <property type="entry name" value="REC"/>
    <property type="match status" value="1"/>
</dbReference>
<dbReference type="EMBL" id="CP021404">
    <property type="protein sequence ID" value="ATI43489.1"/>
    <property type="molecule type" value="Genomic_DNA"/>
</dbReference>